<evidence type="ECO:0000313" key="2">
    <source>
        <dbReference type="Proteomes" id="UP001152320"/>
    </source>
</evidence>
<protein>
    <submittedName>
        <fullName evidence="1">Uncharacterized protein</fullName>
    </submittedName>
</protein>
<comment type="caution">
    <text evidence="1">The sequence shown here is derived from an EMBL/GenBank/DDBJ whole genome shotgun (WGS) entry which is preliminary data.</text>
</comment>
<dbReference type="OrthoDB" id="6782675at2759"/>
<sequence>MVVNLSKYNLPEQELSLLFKGLGLCPTPPQIDPLQIRDDILEFKRCISLQYYFNKYSPSSDQHTTEVLPHEALIRKVTPRSTWTPKIENAHLQIFWRLRSNKDIIIKPADKGSAVVVMSVTDYISEGTRQTH</sequence>
<dbReference type="EMBL" id="JAIZAY010000005">
    <property type="protein sequence ID" value="KAJ8041098.1"/>
    <property type="molecule type" value="Genomic_DNA"/>
</dbReference>
<evidence type="ECO:0000313" key="1">
    <source>
        <dbReference type="EMBL" id="KAJ8041098.1"/>
    </source>
</evidence>
<keyword evidence="2" id="KW-1185">Reference proteome</keyword>
<name>A0A9Q1HDA6_HOLLE</name>
<reference evidence="1" key="1">
    <citation type="submission" date="2021-10" db="EMBL/GenBank/DDBJ databases">
        <title>Tropical sea cucumber genome reveals ecological adaptation and Cuvierian tubules defense mechanism.</title>
        <authorList>
            <person name="Chen T."/>
        </authorList>
    </citation>
    <scope>NUCLEOTIDE SEQUENCE</scope>
    <source>
        <strain evidence="1">Nanhai2018</strain>
        <tissue evidence="1">Muscle</tissue>
    </source>
</reference>
<accession>A0A9Q1HDA6</accession>
<dbReference type="Proteomes" id="UP001152320">
    <property type="component" value="Chromosome 5"/>
</dbReference>
<organism evidence="1 2">
    <name type="scientific">Holothuria leucospilota</name>
    <name type="common">Black long sea cucumber</name>
    <name type="synonym">Mertensiothuria leucospilota</name>
    <dbReference type="NCBI Taxonomy" id="206669"/>
    <lineage>
        <taxon>Eukaryota</taxon>
        <taxon>Metazoa</taxon>
        <taxon>Echinodermata</taxon>
        <taxon>Eleutherozoa</taxon>
        <taxon>Echinozoa</taxon>
        <taxon>Holothuroidea</taxon>
        <taxon>Aspidochirotacea</taxon>
        <taxon>Aspidochirotida</taxon>
        <taxon>Holothuriidae</taxon>
        <taxon>Holothuria</taxon>
    </lineage>
</organism>
<proteinExistence type="predicted"/>
<gene>
    <name evidence="1" type="ORF">HOLleu_11818</name>
</gene>
<dbReference type="AlphaFoldDB" id="A0A9Q1HDA6"/>